<proteinExistence type="predicted"/>
<protein>
    <submittedName>
        <fullName evidence="1">Uncharacterized protein</fullName>
    </submittedName>
</protein>
<name>A0A371NAF3_9EURY</name>
<evidence type="ECO:0000313" key="2">
    <source>
        <dbReference type="Proteomes" id="UP000256864"/>
    </source>
</evidence>
<sequence length="65" mass="7714">MIEKMELTMINGTVHHFKRGEFGVEMIKVDKEKCVILVSFSEREFGKREIIIPLQNVEKCEYLLR</sequence>
<dbReference type="AlphaFoldDB" id="A0A371NAF3"/>
<gene>
    <name evidence="1" type="ORF">C7452_1797</name>
</gene>
<keyword evidence="2" id="KW-1185">Reference proteome</keyword>
<dbReference type="RefSeq" id="WP_010877477.1">
    <property type="nucleotide sequence ID" value="NZ_QREL01000004.1"/>
</dbReference>
<dbReference type="Proteomes" id="UP000256864">
    <property type="component" value="Unassembled WGS sequence"/>
</dbReference>
<reference evidence="1 2" key="1">
    <citation type="submission" date="2018-07" db="EMBL/GenBank/DDBJ databases">
        <title>Genomic Encyclopedia of Type Strains, Phase IV (KMG-IV): sequencing the most valuable type-strain genomes for metagenomic binning, comparative biology and taxonomic classification.</title>
        <authorList>
            <person name="Goeker M."/>
        </authorList>
    </citation>
    <scope>NUCLEOTIDE SEQUENCE [LARGE SCALE GENOMIC DNA]</scope>
    <source>
        <strain evidence="1 2">DSM 7466</strain>
    </source>
</reference>
<accession>A0A371NAF3</accession>
<dbReference type="GeneID" id="1470960"/>
<dbReference type="EMBL" id="QREL01000004">
    <property type="protein sequence ID" value="REE24687.1"/>
    <property type="molecule type" value="Genomic_DNA"/>
</dbReference>
<evidence type="ECO:0000313" key="1">
    <source>
        <dbReference type="EMBL" id="REE24687.1"/>
    </source>
</evidence>
<comment type="caution">
    <text evidence="1">The sequence shown here is derived from an EMBL/GenBank/DDBJ whole genome shotgun (WGS) entry which is preliminary data.</text>
</comment>
<organism evidence="1 2">
    <name type="scientific">Methanothermobacter defluvii</name>
    <dbReference type="NCBI Taxonomy" id="49339"/>
    <lineage>
        <taxon>Archaea</taxon>
        <taxon>Methanobacteriati</taxon>
        <taxon>Methanobacteriota</taxon>
        <taxon>Methanomada group</taxon>
        <taxon>Methanobacteria</taxon>
        <taxon>Methanobacteriales</taxon>
        <taxon>Methanobacteriaceae</taxon>
        <taxon>Methanothermobacter</taxon>
    </lineage>
</organism>